<organism evidence="1 2">
    <name type="scientific">Burkholderia cepacia</name>
    <name type="common">Pseudomonas cepacia</name>
    <dbReference type="NCBI Taxonomy" id="292"/>
    <lineage>
        <taxon>Bacteria</taxon>
        <taxon>Pseudomonadati</taxon>
        <taxon>Pseudomonadota</taxon>
        <taxon>Betaproteobacteria</taxon>
        <taxon>Burkholderiales</taxon>
        <taxon>Burkholderiaceae</taxon>
        <taxon>Burkholderia</taxon>
        <taxon>Burkholderia cepacia complex</taxon>
    </lineage>
</organism>
<gene>
    <name evidence="1" type="ORF">WS90_35300</name>
</gene>
<dbReference type="Proteomes" id="UP000069001">
    <property type="component" value="Unassembled WGS sequence"/>
</dbReference>
<accession>A0A103Z2K8</accession>
<name>A0A103Z2K8_BURCE</name>
<proteinExistence type="predicted"/>
<dbReference type="AlphaFoldDB" id="A0A103Z2K8"/>
<sequence length="76" mass="8380">MTRHLSRLDDGLRISDGVFISQLFGNSDQAHLLLKRINGNVGQEPVTPFAIVLFDKLVRFAICIRASVGRINDATA</sequence>
<dbReference type="EMBL" id="LOYH01000108">
    <property type="protein sequence ID" value="KVK72158.1"/>
    <property type="molecule type" value="Genomic_DNA"/>
</dbReference>
<protein>
    <submittedName>
        <fullName evidence="1">Uncharacterized protein</fullName>
    </submittedName>
</protein>
<comment type="caution">
    <text evidence="1">The sequence shown here is derived from an EMBL/GenBank/DDBJ whole genome shotgun (WGS) entry which is preliminary data.</text>
</comment>
<evidence type="ECO:0000313" key="1">
    <source>
        <dbReference type="EMBL" id="KVK72158.1"/>
    </source>
</evidence>
<reference evidence="1 2" key="1">
    <citation type="submission" date="2015-11" db="EMBL/GenBank/DDBJ databases">
        <title>Expanding the genomic diversity of Burkholderia species for the development of highly accurate diagnostics.</title>
        <authorList>
            <person name="Sahl J."/>
            <person name="Keim P."/>
            <person name="Wagner D."/>
        </authorList>
    </citation>
    <scope>NUCLEOTIDE SEQUENCE [LARGE SCALE GENOMIC DNA]</scope>
    <source>
        <strain evidence="1 2">MSMB1302</strain>
    </source>
</reference>
<evidence type="ECO:0000313" key="2">
    <source>
        <dbReference type="Proteomes" id="UP000069001"/>
    </source>
</evidence>